<evidence type="ECO:0000313" key="43">
    <source>
        <dbReference type="Proteomes" id="UP000824782"/>
    </source>
</evidence>
<reference evidence="42" key="1">
    <citation type="thesis" date="2020" institute="ProQuest LLC" country="789 East Eisenhower Parkway, Ann Arbor, MI, USA">
        <title>Comparative Genomics and Chromosome Evolution.</title>
        <authorList>
            <person name="Mudd A.B."/>
        </authorList>
    </citation>
    <scope>NUCLEOTIDE SEQUENCE</scope>
    <source>
        <strain evidence="42">237g6f4</strain>
        <tissue evidence="42">Blood</tissue>
    </source>
</reference>
<keyword evidence="43" id="KW-1185">Reference proteome</keyword>
<comment type="catalytic activity">
    <reaction evidence="14">
        <text>1-O-methyl-(5Z,8Z,11Z,14Z)-eicosatetraenoate + H2O = methanol + (5Z,8Z,11Z,14Z)-eicosatetraenoate + H(+)</text>
        <dbReference type="Rhea" id="RHEA:63052"/>
        <dbReference type="ChEBI" id="CHEBI:15377"/>
        <dbReference type="ChEBI" id="CHEBI:15378"/>
        <dbReference type="ChEBI" id="CHEBI:17790"/>
        <dbReference type="ChEBI" id="CHEBI:32395"/>
        <dbReference type="ChEBI" id="CHEBI:78033"/>
    </reaction>
    <physiologicalReaction direction="left-to-right" evidence="14">
        <dbReference type="Rhea" id="RHEA:63053"/>
    </physiologicalReaction>
</comment>
<dbReference type="GO" id="GO:0017064">
    <property type="term" value="F:fatty acid amide hydrolase activity"/>
    <property type="evidence" value="ECO:0007669"/>
    <property type="project" value="UniProtKB-EC"/>
</dbReference>
<evidence type="ECO:0000256" key="20">
    <source>
        <dbReference type="ARBA" id="ARBA00051454"/>
    </source>
</evidence>
<dbReference type="SUPFAM" id="SSF75304">
    <property type="entry name" value="Amidase signature (AS) enzymes"/>
    <property type="match status" value="1"/>
</dbReference>
<dbReference type="PROSITE" id="PS00571">
    <property type="entry name" value="AMIDASES"/>
    <property type="match status" value="1"/>
</dbReference>
<evidence type="ECO:0000256" key="13">
    <source>
        <dbReference type="ARBA" id="ARBA00050403"/>
    </source>
</evidence>
<comment type="catalytic activity">
    <reaction evidence="33">
        <text>(15Z)-tetracosenamide + H2O = (15Z)-tetracosenoate + NH4(+)</text>
        <dbReference type="Rhea" id="RHEA:63028"/>
        <dbReference type="ChEBI" id="CHEBI:15377"/>
        <dbReference type="ChEBI" id="CHEBI:28938"/>
        <dbReference type="ChEBI" id="CHEBI:32392"/>
        <dbReference type="ChEBI" id="CHEBI:146166"/>
    </reaction>
    <physiologicalReaction direction="left-to-right" evidence="33">
        <dbReference type="Rhea" id="RHEA:63029"/>
    </physiologicalReaction>
</comment>
<evidence type="ECO:0000256" key="23">
    <source>
        <dbReference type="ARBA" id="ARBA00052289"/>
    </source>
</evidence>
<evidence type="ECO:0000256" key="24">
    <source>
        <dbReference type="ARBA" id="ARBA00052337"/>
    </source>
</evidence>
<evidence type="ECO:0000256" key="22">
    <source>
        <dbReference type="ARBA" id="ARBA00051914"/>
    </source>
</evidence>
<dbReference type="Pfam" id="PF01425">
    <property type="entry name" value="Amidase"/>
    <property type="match status" value="1"/>
</dbReference>
<comment type="catalytic activity">
    <reaction evidence="11">
        <text>N-(5Z,8Z,11Z,14Z-eicosatetraenoyl)-ethanolamine + H2O = ethanolamine + (5Z,8Z,11Z,14Z)-eicosatetraenoate</text>
        <dbReference type="Rhea" id="RHEA:26136"/>
        <dbReference type="ChEBI" id="CHEBI:2700"/>
        <dbReference type="ChEBI" id="CHEBI:15377"/>
        <dbReference type="ChEBI" id="CHEBI:32395"/>
        <dbReference type="ChEBI" id="CHEBI:57603"/>
        <dbReference type="EC" id="3.5.1.99"/>
    </reaction>
    <physiologicalReaction direction="left-to-right" evidence="11">
        <dbReference type="Rhea" id="RHEA:26137"/>
    </physiologicalReaction>
</comment>
<comment type="catalytic activity">
    <reaction evidence="31">
        <text>(11Z,14Z,17Z)-eicosatrienamide + H2O = (11Z,14Z,17Z)-eicosatrienoate + NH4(+)</text>
        <dbReference type="Rhea" id="RHEA:63000"/>
        <dbReference type="ChEBI" id="CHEBI:15377"/>
        <dbReference type="ChEBI" id="CHEBI:28938"/>
        <dbReference type="ChEBI" id="CHEBI:77223"/>
        <dbReference type="ChEBI" id="CHEBI:146164"/>
    </reaction>
    <physiologicalReaction direction="left-to-right" evidence="31">
        <dbReference type="Rhea" id="RHEA:63001"/>
    </physiologicalReaction>
</comment>
<dbReference type="EMBL" id="WNYA01001443">
    <property type="protein sequence ID" value="KAG8545751.1"/>
    <property type="molecule type" value="Genomic_DNA"/>
</dbReference>
<feature type="binding site" evidence="39">
    <location>
        <position position="221"/>
    </location>
    <ligand>
        <name>substrate</name>
    </ligand>
</feature>
<dbReference type="InterPro" id="IPR052096">
    <property type="entry name" value="Endocannabinoid_amidase"/>
</dbReference>
<comment type="catalytic activity">
    <reaction evidence="28">
        <text>N-(15Z-tetracosenoyl)-taurine + H2O = (15Z)-tetracosenoate + taurine</text>
        <dbReference type="Rhea" id="RHEA:63160"/>
        <dbReference type="ChEBI" id="CHEBI:15377"/>
        <dbReference type="ChEBI" id="CHEBI:32392"/>
        <dbReference type="ChEBI" id="CHEBI:146198"/>
        <dbReference type="ChEBI" id="CHEBI:507393"/>
    </reaction>
    <physiologicalReaction direction="left-to-right" evidence="28">
        <dbReference type="Rhea" id="RHEA:63161"/>
    </physiologicalReaction>
</comment>
<comment type="catalytic activity">
    <reaction evidence="26">
        <text>N-docosanoyl-ethanolamine + H2O = docosanoate + ethanolamine</text>
        <dbReference type="Rhea" id="RHEA:63128"/>
        <dbReference type="ChEBI" id="CHEBI:15377"/>
        <dbReference type="ChEBI" id="CHEBI:23858"/>
        <dbReference type="ChEBI" id="CHEBI:57603"/>
        <dbReference type="ChEBI" id="CHEBI:146186"/>
    </reaction>
    <physiologicalReaction direction="left-to-right" evidence="26">
        <dbReference type="Rhea" id="RHEA:63129"/>
    </physiologicalReaction>
</comment>
<evidence type="ECO:0000256" key="4">
    <source>
        <dbReference type="ARBA" id="ARBA00022553"/>
    </source>
</evidence>
<comment type="catalytic activity">
    <reaction evidence="25">
        <text>(9Z,12Z)-octadecadienamide + H2O = (9Z,12Z)-octadecadienoate + NH4(+)</text>
        <dbReference type="Rhea" id="RHEA:63020"/>
        <dbReference type="ChEBI" id="CHEBI:15377"/>
        <dbReference type="ChEBI" id="CHEBI:28938"/>
        <dbReference type="ChEBI" id="CHEBI:30245"/>
        <dbReference type="ChEBI" id="CHEBI:82984"/>
    </reaction>
    <physiologicalReaction direction="left-to-right" evidence="25">
        <dbReference type="Rhea" id="RHEA:63021"/>
    </physiologicalReaction>
</comment>
<evidence type="ECO:0000256" key="15">
    <source>
        <dbReference type="ARBA" id="ARBA00050766"/>
    </source>
</evidence>
<evidence type="ECO:0000256" key="18">
    <source>
        <dbReference type="ARBA" id="ARBA00051311"/>
    </source>
</evidence>
<dbReference type="GO" id="GO:0009062">
    <property type="term" value="P:fatty acid catabolic process"/>
    <property type="evidence" value="ECO:0007669"/>
    <property type="project" value="TreeGrafter"/>
</dbReference>
<proteinExistence type="inferred from homology"/>
<evidence type="ECO:0000256" key="9">
    <source>
        <dbReference type="ARBA" id="ARBA00047476"/>
    </source>
</evidence>
<evidence type="ECO:0000256" key="34">
    <source>
        <dbReference type="ARBA" id="ARBA00073178"/>
    </source>
</evidence>
<evidence type="ECO:0000256" key="3">
    <source>
        <dbReference type="ARBA" id="ARBA00012112"/>
    </source>
</evidence>
<comment type="caution">
    <text evidence="42">The sequence shown here is derived from an EMBL/GenBank/DDBJ whole genome shotgun (WGS) entry which is preliminary data.</text>
</comment>
<comment type="catalytic activity">
    <reaction evidence="27">
        <text>(6Z)-octadecenamide + H2O = (6Z)-octadecenoate + NH4(+)</text>
        <dbReference type="Rhea" id="RHEA:63008"/>
        <dbReference type="ChEBI" id="CHEBI:15377"/>
        <dbReference type="ChEBI" id="CHEBI:28938"/>
        <dbReference type="ChEBI" id="CHEBI:32375"/>
        <dbReference type="ChEBI" id="CHEBI:146168"/>
    </reaction>
    <physiologicalReaction direction="left-to-right" evidence="27">
        <dbReference type="Rhea" id="RHEA:63009"/>
    </physiologicalReaction>
</comment>
<keyword evidence="7" id="KW-0443">Lipid metabolism</keyword>
<comment type="catalytic activity">
    <reaction evidence="22">
        <text>N-docosanoyl-taurine + H2O = docosanoate + taurine</text>
        <dbReference type="Rhea" id="RHEA:63156"/>
        <dbReference type="ChEBI" id="CHEBI:15377"/>
        <dbReference type="ChEBI" id="CHEBI:23858"/>
        <dbReference type="ChEBI" id="CHEBI:146196"/>
        <dbReference type="ChEBI" id="CHEBI:507393"/>
    </reaction>
    <physiologicalReaction direction="left-to-right" evidence="22">
        <dbReference type="Rhea" id="RHEA:63157"/>
    </physiologicalReaction>
</comment>
<keyword evidence="5" id="KW-0378">Hydrolase</keyword>
<dbReference type="GO" id="GO:0004040">
    <property type="term" value="F:amidase activity"/>
    <property type="evidence" value="ECO:0007669"/>
    <property type="project" value="TreeGrafter"/>
</dbReference>
<comment type="catalytic activity">
    <reaction evidence="12">
        <text>N-(5Z,8Z,11Z,14Z-eicosatetraenoyl)-L-serine + H2O = (5Z,8Z,11Z,14Z)-eicosatetraenoate + L-serine</text>
        <dbReference type="Rhea" id="RHEA:64116"/>
        <dbReference type="ChEBI" id="CHEBI:15377"/>
        <dbReference type="ChEBI" id="CHEBI:32395"/>
        <dbReference type="ChEBI" id="CHEBI:33384"/>
        <dbReference type="ChEBI" id="CHEBI:149697"/>
    </reaction>
    <physiologicalReaction direction="left-to-right" evidence="12">
        <dbReference type="Rhea" id="RHEA:64117"/>
    </physiologicalReaction>
</comment>
<comment type="catalytic activity">
    <reaction evidence="32">
        <text>(8Z,11Z,14Z)-eicosatrienamide + H2O = (8Z,11Z,14Z)-eicosatrienoate + NH4(+)</text>
        <dbReference type="Rhea" id="RHEA:62996"/>
        <dbReference type="ChEBI" id="CHEBI:15377"/>
        <dbReference type="ChEBI" id="CHEBI:28938"/>
        <dbReference type="ChEBI" id="CHEBI:71589"/>
        <dbReference type="ChEBI" id="CHEBI:146163"/>
    </reaction>
    <physiologicalReaction direction="left-to-right" evidence="32">
        <dbReference type="Rhea" id="RHEA:62997"/>
    </physiologicalReaction>
</comment>
<feature type="binding site" evidence="39">
    <location>
        <position position="195"/>
    </location>
    <ligand>
        <name>substrate</name>
    </ligand>
</feature>
<evidence type="ECO:0000256" key="14">
    <source>
        <dbReference type="ARBA" id="ARBA00050481"/>
    </source>
</evidence>
<organism evidence="42 43">
    <name type="scientific">Engystomops pustulosus</name>
    <name type="common">Tungara frog</name>
    <name type="synonym">Physalaemus pustulosus</name>
    <dbReference type="NCBI Taxonomy" id="76066"/>
    <lineage>
        <taxon>Eukaryota</taxon>
        <taxon>Metazoa</taxon>
        <taxon>Chordata</taxon>
        <taxon>Craniata</taxon>
        <taxon>Vertebrata</taxon>
        <taxon>Euteleostomi</taxon>
        <taxon>Amphibia</taxon>
        <taxon>Batrachia</taxon>
        <taxon>Anura</taxon>
        <taxon>Neobatrachia</taxon>
        <taxon>Hyloidea</taxon>
        <taxon>Leptodactylidae</taxon>
        <taxon>Leiuperinae</taxon>
        <taxon>Engystomops</taxon>
    </lineage>
</organism>
<feature type="active site" description="Charge relay system" evidence="38">
    <location>
        <position position="221"/>
    </location>
</feature>
<evidence type="ECO:0000256" key="38">
    <source>
        <dbReference type="PIRSR" id="PIRSR001221-1"/>
    </source>
</evidence>
<evidence type="ECO:0000256" key="32">
    <source>
        <dbReference type="ARBA" id="ARBA00052857"/>
    </source>
</evidence>
<comment type="catalytic activity">
    <reaction evidence="10">
        <text>N-(9Z-octadecenoyl) ethanolamine + H2O = ethanolamine + (9Z)-octadecenoate</text>
        <dbReference type="Rhea" id="RHEA:45060"/>
        <dbReference type="ChEBI" id="CHEBI:15377"/>
        <dbReference type="ChEBI" id="CHEBI:30823"/>
        <dbReference type="ChEBI" id="CHEBI:57603"/>
        <dbReference type="ChEBI" id="CHEBI:71466"/>
    </reaction>
    <physiologicalReaction direction="left-to-right" evidence="10">
        <dbReference type="Rhea" id="RHEA:45061"/>
    </physiologicalReaction>
</comment>
<evidence type="ECO:0000256" key="27">
    <source>
        <dbReference type="ARBA" id="ARBA00052512"/>
    </source>
</evidence>
<dbReference type="PIRSF" id="PIRSF001221">
    <property type="entry name" value="Amidase_fungi"/>
    <property type="match status" value="1"/>
</dbReference>
<feature type="domain" description="Amidase" evidence="41">
    <location>
        <begin position="98"/>
        <end position="567"/>
    </location>
</feature>
<feature type="binding site" evidence="39">
    <location>
        <begin position="242"/>
        <end position="245"/>
    </location>
    <ligand>
        <name>substrate</name>
    </ligand>
</feature>
<feature type="signal peptide" evidence="40">
    <location>
        <begin position="1"/>
        <end position="43"/>
    </location>
</feature>
<keyword evidence="6" id="KW-0442">Lipid degradation</keyword>
<evidence type="ECO:0000256" key="29">
    <source>
        <dbReference type="ARBA" id="ARBA00052634"/>
    </source>
</evidence>
<dbReference type="PANTHER" id="PTHR45847:SF3">
    <property type="entry name" value="FATTY-ACID AMIDE HYDROLASE 1"/>
    <property type="match status" value="1"/>
</dbReference>
<evidence type="ECO:0000256" key="30">
    <source>
        <dbReference type="ARBA" id="ARBA00052709"/>
    </source>
</evidence>
<evidence type="ECO:0000256" key="2">
    <source>
        <dbReference type="ARBA" id="ARBA00009199"/>
    </source>
</evidence>
<comment type="catalytic activity">
    <reaction evidence="30">
        <text>N-(5Z,8Z,11Z,14Z)-eicosatetraenoyl-glycine + H2O = (5Z,8Z,11Z,14Z)-eicosatetraenoate + glycine</text>
        <dbReference type="Rhea" id="RHEA:64108"/>
        <dbReference type="ChEBI" id="CHEBI:15377"/>
        <dbReference type="ChEBI" id="CHEBI:32395"/>
        <dbReference type="ChEBI" id="CHEBI:57305"/>
        <dbReference type="ChEBI" id="CHEBI:59002"/>
    </reaction>
    <physiologicalReaction direction="left-to-right" evidence="30">
        <dbReference type="Rhea" id="RHEA:64109"/>
    </physiologicalReaction>
</comment>
<comment type="catalytic activity">
    <reaction evidence="21">
        <text>N-tetracosanoyl-taurine + H2O = tetracosanoate + taurine</text>
        <dbReference type="Rhea" id="RHEA:63140"/>
        <dbReference type="ChEBI" id="CHEBI:15377"/>
        <dbReference type="ChEBI" id="CHEBI:31014"/>
        <dbReference type="ChEBI" id="CHEBI:132049"/>
        <dbReference type="ChEBI" id="CHEBI:507393"/>
    </reaction>
    <physiologicalReaction direction="left-to-right" evidence="21">
        <dbReference type="Rhea" id="RHEA:63141"/>
    </physiologicalReaction>
</comment>
<comment type="catalytic activity">
    <reaction evidence="23">
        <text>N-(9Z-octadecenoyl)-taurine + H2O = taurine + (9Z)-octadecenoate</text>
        <dbReference type="Rhea" id="RHEA:63148"/>
        <dbReference type="ChEBI" id="CHEBI:15377"/>
        <dbReference type="ChEBI" id="CHEBI:30823"/>
        <dbReference type="ChEBI" id="CHEBI:146191"/>
        <dbReference type="ChEBI" id="CHEBI:507393"/>
    </reaction>
    <physiologicalReaction direction="left-to-right" evidence="23">
        <dbReference type="Rhea" id="RHEA:63149"/>
    </physiologicalReaction>
</comment>
<evidence type="ECO:0000256" key="16">
    <source>
        <dbReference type="ARBA" id="ARBA00050992"/>
    </source>
</evidence>
<dbReference type="Gene3D" id="3.90.1300.10">
    <property type="entry name" value="Amidase signature (AS) domain"/>
    <property type="match status" value="1"/>
</dbReference>
<comment type="catalytic activity">
    <reaction evidence="16">
        <text>N-(15Z-tetracosenoyl)-ethanolamine + H2O = (15Z)-tetracosenoate + ethanolamine</text>
        <dbReference type="Rhea" id="RHEA:63144"/>
        <dbReference type="ChEBI" id="CHEBI:15377"/>
        <dbReference type="ChEBI" id="CHEBI:32392"/>
        <dbReference type="ChEBI" id="CHEBI:57603"/>
        <dbReference type="ChEBI" id="CHEBI:146187"/>
    </reaction>
    <physiologicalReaction direction="left-to-right" evidence="16">
        <dbReference type="Rhea" id="RHEA:63145"/>
    </physiologicalReaction>
</comment>
<evidence type="ECO:0000256" key="26">
    <source>
        <dbReference type="ARBA" id="ARBA00052458"/>
    </source>
</evidence>
<evidence type="ECO:0000256" key="12">
    <source>
        <dbReference type="ARBA" id="ARBA00050294"/>
    </source>
</evidence>
<feature type="chain" id="PRO_5043809538" description="Fatty-acid amide hydrolase 1" evidence="40">
    <location>
        <begin position="44"/>
        <end position="583"/>
    </location>
</feature>
<comment type="catalytic activity">
    <reaction evidence="15">
        <text>tetradecamide + H2O = tetradecanoate + NH4(+)</text>
        <dbReference type="Rhea" id="RHEA:62992"/>
        <dbReference type="ChEBI" id="CHEBI:15377"/>
        <dbReference type="ChEBI" id="CHEBI:28938"/>
        <dbReference type="ChEBI" id="CHEBI:30807"/>
        <dbReference type="ChEBI" id="CHEBI:137125"/>
    </reaction>
    <physiologicalReaction direction="left-to-right" evidence="15">
        <dbReference type="Rhea" id="RHEA:62993"/>
    </physiologicalReaction>
</comment>
<evidence type="ECO:0000256" key="1">
    <source>
        <dbReference type="ARBA" id="ARBA00000208"/>
    </source>
</evidence>
<evidence type="ECO:0000256" key="35">
    <source>
        <dbReference type="ARBA" id="ARBA00077111"/>
    </source>
</evidence>
<protein>
    <recommendedName>
        <fullName evidence="34">Fatty-acid amide hydrolase 1</fullName>
        <ecNumber evidence="3">3.5.1.99</ecNumber>
    </recommendedName>
    <alternativeName>
        <fullName evidence="37">Anandamide amidohydrolase 1</fullName>
    </alternativeName>
    <alternativeName>
        <fullName evidence="35">Fatty acid ester hydrolase</fullName>
    </alternativeName>
    <alternativeName>
        <fullName evidence="36">Oleamide hydrolase 1</fullName>
    </alternativeName>
</protein>
<dbReference type="EC" id="3.5.1.99" evidence="3"/>
<dbReference type="Proteomes" id="UP000824782">
    <property type="component" value="Unassembled WGS sequence"/>
</dbReference>
<evidence type="ECO:0000256" key="8">
    <source>
        <dbReference type="ARBA" id="ARBA00047450"/>
    </source>
</evidence>
<name>A0AAV6ZGU5_ENGPU</name>
<keyword evidence="4" id="KW-0597">Phosphoprotein</keyword>
<comment type="catalytic activity">
    <reaction evidence="9">
        <text>2-(5Z,8Z,11Z,14Z-eicosatetraenoyl)-glycerol + H2O = glycerol + (5Z,8Z,11Z,14Z)-eicosatetraenoate + H(+)</text>
        <dbReference type="Rhea" id="RHEA:26132"/>
        <dbReference type="ChEBI" id="CHEBI:15377"/>
        <dbReference type="ChEBI" id="CHEBI:15378"/>
        <dbReference type="ChEBI" id="CHEBI:17754"/>
        <dbReference type="ChEBI" id="CHEBI:32395"/>
        <dbReference type="ChEBI" id="CHEBI:52392"/>
    </reaction>
    <physiologicalReaction direction="left-to-right" evidence="9">
        <dbReference type="Rhea" id="RHEA:26133"/>
    </physiologicalReaction>
</comment>
<evidence type="ECO:0000256" key="21">
    <source>
        <dbReference type="ARBA" id="ARBA00051492"/>
    </source>
</evidence>
<comment type="catalytic activity">
    <reaction evidence="1">
        <text>(9Z)-octadecenamide + H2O = (9Z)-octadecenoate + NH4(+)</text>
        <dbReference type="Rhea" id="RHEA:26506"/>
        <dbReference type="ChEBI" id="CHEBI:15377"/>
        <dbReference type="ChEBI" id="CHEBI:28938"/>
        <dbReference type="ChEBI" id="CHEBI:30823"/>
        <dbReference type="ChEBI" id="CHEBI:116314"/>
        <dbReference type="EC" id="3.5.1.99"/>
    </reaction>
    <physiologicalReaction direction="left-to-right" evidence="1">
        <dbReference type="Rhea" id="RHEA:26507"/>
    </physiologicalReaction>
</comment>
<dbReference type="InterPro" id="IPR020556">
    <property type="entry name" value="Amidase_CS"/>
</dbReference>
<evidence type="ECO:0000256" key="7">
    <source>
        <dbReference type="ARBA" id="ARBA00023098"/>
    </source>
</evidence>
<evidence type="ECO:0000256" key="28">
    <source>
        <dbReference type="ARBA" id="ARBA00052514"/>
    </source>
</evidence>
<evidence type="ECO:0000259" key="41">
    <source>
        <dbReference type="Pfam" id="PF01425"/>
    </source>
</evidence>
<comment type="catalytic activity">
    <reaction evidence="20">
        <text>N-octadecanoyl ethanolamine + H2O = octadecanoate + ethanolamine</text>
        <dbReference type="Rhea" id="RHEA:63124"/>
        <dbReference type="ChEBI" id="CHEBI:15377"/>
        <dbReference type="ChEBI" id="CHEBI:25629"/>
        <dbReference type="ChEBI" id="CHEBI:57603"/>
        <dbReference type="ChEBI" id="CHEBI:85299"/>
    </reaction>
    <physiologicalReaction direction="left-to-right" evidence="20">
        <dbReference type="Rhea" id="RHEA:63125"/>
    </physiologicalReaction>
</comment>
<evidence type="ECO:0000256" key="17">
    <source>
        <dbReference type="ARBA" id="ARBA00051200"/>
    </source>
</evidence>
<comment type="catalytic activity">
    <reaction evidence="29">
        <text>N-tricosanoyl-taurine + H2O = tricosanoate + taurine</text>
        <dbReference type="Rhea" id="RHEA:63164"/>
        <dbReference type="ChEBI" id="CHEBI:15377"/>
        <dbReference type="ChEBI" id="CHEBI:79007"/>
        <dbReference type="ChEBI" id="CHEBI:146197"/>
        <dbReference type="ChEBI" id="CHEBI:507393"/>
    </reaction>
    <physiologicalReaction direction="left-to-right" evidence="29">
        <dbReference type="Rhea" id="RHEA:63165"/>
    </physiologicalReaction>
</comment>
<dbReference type="InterPro" id="IPR023631">
    <property type="entry name" value="Amidase_dom"/>
</dbReference>
<dbReference type="InterPro" id="IPR036928">
    <property type="entry name" value="AS_sf"/>
</dbReference>
<keyword evidence="40" id="KW-0732">Signal</keyword>
<feature type="active site" description="Charge relay system" evidence="38">
    <location>
        <position position="146"/>
    </location>
</feature>
<comment type="catalytic activity">
    <reaction evidence="8">
        <text>(9Z)-octadecenoate + glycine = N-(9Z-octadecenoyl)glycine + H2O</text>
        <dbReference type="Rhea" id="RHEA:51316"/>
        <dbReference type="ChEBI" id="CHEBI:15377"/>
        <dbReference type="ChEBI" id="CHEBI:30823"/>
        <dbReference type="ChEBI" id="CHEBI:57305"/>
        <dbReference type="ChEBI" id="CHEBI:133992"/>
    </reaction>
    <physiologicalReaction direction="right-to-left" evidence="8">
        <dbReference type="Rhea" id="RHEA:51318"/>
    </physiologicalReaction>
</comment>
<evidence type="ECO:0000256" key="11">
    <source>
        <dbReference type="ARBA" id="ARBA00048606"/>
    </source>
</evidence>
<comment type="catalytic activity">
    <reaction evidence="19">
        <text>N-(9Z-hexadecenoyl) ethanolamine + H2O = (9Z)-hexadecenoate + ethanolamine</text>
        <dbReference type="Rhea" id="RHEA:35563"/>
        <dbReference type="ChEBI" id="CHEBI:15377"/>
        <dbReference type="ChEBI" id="CHEBI:32372"/>
        <dbReference type="ChEBI" id="CHEBI:57603"/>
        <dbReference type="ChEBI" id="CHEBI:71465"/>
    </reaction>
    <physiologicalReaction direction="left-to-right" evidence="19">
        <dbReference type="Rhea" id="RHEA:35564"/>
    </physiologicalReaction>
</comment>
<evidence type="ECO:0000256" key="19">
    <source>
        <dbReference type="ARBA" id="ARBA00051346"/>
    </source>
</evidence>
<dbReference type="FunFam" id="3.90.1300.10:FF:000001">
    <property type="entry name" value="Fatty-acid amide hydrolase 1"/>
    <property type="match status" value="1"/>
</dbReference>
<evidence type="ECO:0000256" key="6">
    <source>
        <dbReference type="ARBA" id="ARBA00022963"/>
    </source>
</evidence>
<comment type="catalytic activity">
    <reaction evidence="24">
        <text>(9Z,12Z,15Z)-octadecatrienamide + H2O = (9Z,12Z,15Z)-octadecatrienoate + NH4(+)</text>
        <dbReference type="Rhea" id="RHEA:62976"/>
        <dbReference type="ChEBI" id="CHEBI:15377"/>
        <dbReference type="ChEBI" id="CHEBI:28938"/>
        <dbReference type="ChEBI" id="CHEBI:32387"/>
        <dbReference type="ChEBI" id="CHEBI:142684"/>
    </reaction>
    <physiologicalReaction direction="left-to-right" evidence="24">
        <dbReference type="Rhea" id="RHEA:62977"/>
    </physiologicalReaction>
</comment>
<evidence type="ECO:0000313" key="42">
    <source>
        <dbReference type="EMBL" id="KAG8545751.1"/>
    </source>
</evidence>
<evidence type="ECO:0000256" key="31">
    <source>
        <dbReference type="ARBA" id="ARBA00052818"/>
    </source>
</evidence>
<evidence type="ECO:0000256" key="40">
    <source>
        <dbReference type="SAM" id="SignalP"/>
    </source>
</evidence>
<sequence length="583" mass="63983">MYGYYIHLPGSRGAFHRLWLLVSCDFCVLRLATLVLCPSCVCGQSCPDTRGGVWVVLLTCCSILFQHPVTDPSGILSMSLVELTEKLQAGALTPEMVLGTYMSRTLEVTRELNCVTDFLPECEEQLQSLQERSDRGPLYGVPISLKDNYNYQGHYTTLGLIKNLERPASEDCVIVQVLKKQGAVPFVKTNIPQSMLNYDCSNPIYGQTLNPHNHKKSPGGSSGGEGALISSRGSILGFGSDIGGSLRFPSAFCGVCAFKPTGNRLSKIGLVSSCPGQKSVSAMLGPIARDVDSLVVAMRALLCDDMFQLDPTVPPIPFNDEVFSSTRPLRIGYYETDGSTMATPSMRRAVLQTKDLLEKAGHQLVQFNPPMVASSLFELAMKGLLADGGSTFLDNFKGDRVDANLRTQVTTYSLPSWLKSLLSVVVKPLFPRLSMVLQNTRGVSSVKELWKHHSEVESYRQQFIALWRAQGLDALICPILGPALTIGYPGKLSSAVSYTILYNLVDFPAGVLPVTTVTPEDEESLKTYEGHYKDLWDKLLKKAVADGVGLPVAVQCVALPWQEEQCLRLMKEVENLTKLERRP</sequence>
<evidence type="ECO:0000256" key="36">
    <source>
        <dbReference type="ARBA" id="ARBA00077157"/>
    </source>
</evidence>
<dbReference type="AlphaFoldDB" id="A0AAV6ZGU5"/>
<accession>A0AAV6ZGU5</accession>
<evidence type="ECO:0000256" key="37">
    <source>
        <dbReference type="ARBA" id="ARBA00077216"/>
    </source>
</evidence>
<evidence type="ECO:0000256" key="39">
    <source>
        <dbReference type="PIRSR" id="PIRSR001221-2"/>
    </source>
</evidence>
<evidence type="ECO:0000256" key="5">
    <source>
        <dbReference type="ARBA" id="ARBA00022801"/>
    </source>
</evidence>
<comment type="catalytic activity">
    <reaction evidence="13">
        <text>(11Z,14Z)-eicosadienamide + H2O = (11Z,14Z)-eicosadienoate + NH4(+)</text>
        <dbReference type="Rhea" id="RHEA:63004"/>
        <dbReference type="ChEBI" id="CHEBI:15377"/>
        <dbReference type="ChEBI" id="CHEBI:28938"/>
        <dbReference type="ChEBI" id="CHEBI:77220"/>
        <dbReference type="ChEBI" id="CHEBI:146165"/>
    </reaction>
    <physiologicalReaction direction="left-to-right" evidence="13">
        <dbReference type="Rhea" id="RHEA:63005"/>
    </physiologicalReaction>
</comment>
<comment type="catalytic activity">
    <reaction evidence="18">
        <text>(11Z)-eicosenamide + H2O = (11Z)-eicosenoate + NH4(+)</text>
        <dbReference type="Rhea" id="RHEA:63120"/>
        <dbReference type="ChEBI" id="CHEBI:15377"/>
        <dbReference type="ChEBI" id="CHEBI:28938"/>
        <dbReference type="ChEBI" id="CHEBI:32426"/>
        <dbReference type="ChEBI" id="CHEBI:146167"/>
    </reaction>
    <physiologicalReaction direction="left-to-right" evidence="18">
        <dbReference type="Rhea" id="RHEA:63121"/>
    </physiologicalReaction>
</comment>
<evidence type="ECO:0000256" key="25">
    <source>
        <dbReference type="ARBA" id="ARBA00052426"/>
    </source>
</evidence>
<feature type="active site" description="Acyl-ester intermediate" evidence="38">
    <location>
        <position position="245"/>
    </location>
</feature>
<comment type="similarity">
    <text evidence="2">Belongs to the amidase family.</text>
</comment>
<evidence type="ECO:0000256" key="33">
    <source>
        <dbReference type="ARBA" id="ARBA00052906"/>
    </source>
</evidence>
<evidence type="ECO:0000256" key="10">
    <source>
        <dbReference type="ARBA" id="ARBA00048052"/>
    </source>
</evidence>
<gene>
    <name evidence="42" type="ORF">GDO81_020379</name>
</gene>
<dbReference type="PANTHER" id="PTHR45847">
    <property type="entry name" value="FATTY ACID AMIDE HYDROLASE"/>
    <property type="match status" value="1"/>
</dbReference>
<comment type="catalytic activity">
    <reaction evidence="17">
        <text>(5Z,8Z,11Z,14Z)-eicosatetraenamide + H2O = (5Z,8Z,11Z,14Z)-eicosatetraenoate + NH4(+)</text>
        <dbReference type="Rhea" id="RHEA:63016"/>
        <dbReference type="ChEBI" id="CHEBI:15377"/>
        <dbReference type="ChEBI" id="CHEBI:28938"/>
        <dbReference type="ChEBI" id="CHEBI:32395"/>
        <dbReference type="ChEBI" id="CHEBI:137830"/>
    </reaction>
    <physiologicalReaction direction="left-to-right" evidence="17">
        <dbReference type="Rhea" id="RHEA:63017"/>
    </physiologicalReaction>
</comment>